<feature type="transmembrane region" description="Helical" evidence="2">
    <location>
        <begin position="300"/>
        <end position="322"/>
    </location>
</feature>
<evidence type="ECO:0000259" key="3">
    <source>
        <dbReference type="Pfam" id="PF05569"/>
    </source>
</evidence>
<evidence type="ECO:0000313" key="4">
    <source>
        <dbReference type="EMBL" id="KAA9130870.1"/>
    </source>
</evidence>
<dbReference type="PANTHER" id="PTHR34978">
    <property type="entry name" value="POSSIBLE SENSOR-TRANSDUCER PROTEIN BLAR"/>
    <property type="match status" value="1"/>
</dbReference>
<dbReference type="Proteomes" id="UP000325372">
    <property type="component" value="Unassembled WGS sequence"/>
</dbReference>
<dbReference type="AlphaFoldDB" id="A0A5N0T7E0"/>
<keyword evidence="2" id="KW-1133">Transmembrane helix</keyword>
<dbReference type="PANTHER" id="PTHR34978:SF3">
    <property type="entry name" value="SLR0241 PROTEIN"/>
    <property type="match status" value="1"/>
</dbReference>
<dbReference type="InterPro" id="IPR008756">
    <property type="entry name" value="Peptidase_M56"/>
</dbReference>
<feature type="domain" description="Peptidase M56" evidence="3">
    <location>
        <begin position="10"/>
        <end position="288"/>
    </location>
</feature>
<gene>
    <name evidence="4" type="ORF">F3N42_10935</name>
</gene>
<keyword evidence="1" id="KW-0175">Coiled coil</keyword>
<sequence>MIERLAEQAVLAAISSCAWIVLVLVLRPMATRRLGARWAYALWSIPLLGLMAMLLPAQALKAAFDWPTLTLPLLPDFLTRTTIGADRAAHTLDIHDWARWLAWAWVAGAMALFARFLVQYLRGHLRAFRHSRTLSSREHEQLQQRLDALARRYDVEIRMLTVPQGPAVTGIVDPRLYLPSDFFQRFSQDQQSLILAHELHHIRRRDVIVQMAARLYRCLFWFNPLAWVAERGVLLDQEISCDEHVLRTTDDATRRNYGQAMLLAAQSSHGAAHAGYSSYRHMRRRAAMLREHRPAPVRNALGATLLILAAIPSIAFGLLGSFEPRRDIRPTLLAPMAEIMGQLQCGKPTEGEIFAMLERIEQLRASTPGNALSSQEQAGLHGMAALAHHRLGDSQASLTAFQVVAKLSRGTLDIPPTAVCEYHRVYLADQPEALEVNTR</sequence>
<comment type="caution">
    <text evidence="4">The sequence shown here is derived from an EMBL/GenBank/DDBJ whole genome shotgun (WGS) entry which is preliminary data.</text>
</comment>
<keyword evidence="2" id="KW-0472">Membrane</keyword>
<feature type="coiled-coil region" evidence="1">
    <location>
        <begin position="132"/>
        <end position="159"/>
    </location>
</feature>
<feature type="transmembrane region" description="Helical" evidence="2">
    <location>
        <begin position="38"/>
        <end position="59"/>
    </location>
</feature>
<dbReference type="CDD" id="cd07341">
    <property type="entry name" value="M56_BlaR1_MecR1_like"/>
    <property type="match status" value="1"/>
</dbReference>
<feature type="transmembrane region" description="Helical" evidence="2">
    <location>
        <begin position="6"/>
        <end position="26"/>
    </location>
</feature>
<reference evidence="4 5" key="1">
    <citation type="submission" date="2019-09" db="EMBL/GenBank/DDBJ databases">
        <title>Wenzhouxiangella sp. Genome sequencing and assembly.</title>
        <authorList>
            <person name="Zhang R."/>
        </authorList>
    </citation>
    <scope>NUCLEOTIDE SEQUENCE [LARGE SCALE GENOMIC DNA]</scope>
    <source>
        <strain evidence="4 5">W260</strain>
    </source>
</reference>
<evidence type="ECO:0000256" key="1">
    <source>
        <dbReference type="SAM" id="Coils"/>
    </source>
</evidence>
<evidence type="ECO:0000256" key="2">
    <source>
        <dbReference type="SAM" id="Phobius"/>
    </source>
</evidence>
<keyword evidence="5" id="KW-1185">Reference proteome</keyword>
<organism evidence="4 5">
    <name type="scientific">Marinihelvus fidelis</name>
    <dbReference type="NCBI Taxonomy" id="2613842"/>
    <lineage>
        <taxon>Bacteria</taxon>
        <taxon>Pseudomonadati</taxon>
        <taxon>Pseudomonadota</taxon>
        <taxon>Gammaproteobacteria</taxon>
        <taxon>Chromatiales</taxon>
        <taxon>Wenzhouxiangellaceae</taxon>
        <taxon>Marinihelvus</taxon>
    </lineage>
</organism>
<dbReference type="InterPro" id="IPR052173">
    <property type="entry name" value="Beta-lactam_resp_regulator"/>
</dbReference>
<dbReference type="EMBL" id="VYXP01000006">
    <property type="protein sequence ID" value="KAA9130870.1"/>
    <property type="molecule type" value="Genomic_DNA"/>
</dbReference>
<keyword evidence="2" id="KW-0812">Transmembrane</keyword>
<evidence type="ECO:0000313" key="5">
    <source>
        <dbReference type="Proteomes" id="UP000325372"/>
    </source>
</evidence>
<protein>
    <recommendedName>
        <fullName evidence="3">Peptidase M56 domain-containing protein</fullName>
    </recommendedName>
</protein>
<dbReference type="RefSeq" id="WP_150864507.1">
    <property type="nucleotide sequence ID" value="NZ_VYXP01000006.1"/>
</dbReference>
<dbReference type="Pfam" id="PF05569">
    <property type="entry name" value="Peptidase_M56"/>
    <property type="match status" value="1"/>
</dbReference>
<name>A0A5N0T7E0_9GAMM</name>
<accession>A0A5N0T7E0</accession>
<feature type="transmembrane region" description="Helical" evidence="2">
    <location>
        <begin position="100"/>
        <end position="118"/>
    </location>
</feature>
<dbReference type="Gene3D" id="3.30.2010.10">
    <property type="entry name" value="Metalloproteases ('zincins'), catalytic domain"/>
    <property type="match status" value="1"/>
</dbReference>
<proteinExistence type="predicted"/>